<protein>
    <submittedName>
        <fullName evidence="8">NINE protein</fullName>
    </submittedName>
</protein>
<dbReference type="Proteomes" id="UP001328733">
    <property type="component" value="Unassembled WGS sequence"/>
</dbReference>
<evidence type="ECO:0000256" key="2">
    <source>
        <dbReference type="ARBA" id="ARBA00022692"/>
    </source>
</evidence>
<keyword evidence="2 5" id="KW-0812">Transmembrane</keyword>
<dbReference type="Pfam" id="PF05154">
    <property type="entry name" value="TM2"/>
    <property type="match status" value="1"/>
</dbReference>
<feature type="transmembrane region" description="Helical" evidence="5">
    <location>
        <begin position="86"/>
        <end position="110"/>
    </location>
</feature>
<keyword evidence="3 5" id="KW-1133">Transmembrane helix</keyword>
<evidence type="ECO:0000259" key="6">
    <source>
        <dbReference type="Pfam" id="PF05154"/>
    </source>
</evidence>
<evidence type="ECO:0000256" key="3">
    <source>
        <dbReference type="ARBA" id="ARBA00022989"/>
    </source>
</evidence>
<evidence type="ECO:0000259" key="7">
    <source>
        <dbReference type="Pfam" id="PF09851"/>
    </source>
</evidence>
<sequence length="171" mass="19363">MLSPEASIVEKSSLKYYPTLEVTRTADSLHYNKIKKIPTMVLEQFANRPKNRKIAIFLALIGSILALPFPIAGVHKFYLGQPLWGIIYLLLWQTPIARIACAIDAVWYLVQDNDRLAAYLPGFGTPAPRIPTLDPDRVNAIGTALRELERLRGEGLISEYEFEQKRRQLLG</sequence>
<feature type="transmembrane region" description="Helical" evidence="5">
    <location>
        <begin position="54"/>
        <end position="74"/>
    </location>
</feature>
<proteinExistence type="predicted"/>
<feature type="domain" description="TM2" evidence="6">
    <location>
        <begin position="61"/>
        <end position="93"/>
    </location>
</feature>
<evidence type="ECO:0000313" key="8">
    <source>
        <dbReference type="EMBL" id="MEG3438780.1"/>
    </source>
</evidence>
<evidence type="ECO:0000313" key="9">
    <source>
        <dbReference type="Proteomes" id="UP001328733"/>
    </source>
</evidence>
<dbReference type="AlphaFoldDB" id="A0AAW9QLV3"/>
<dbReference type="InterPro" id="IPR007829">
    <property type="entry name" value="TM2"/>
</dbReference>
<evidence type="ECO:0000256" key="4">
    <source>
        <dbReference type="ARBA" id="ARBA00023136"/>
    </source>
</evidence>
<dbReference type="Pfam" id="PF09851">
    <property type="entry name" value="SHOCT"/>
    <property type="match status" value="1"/>
</dbReference>
<keyword evidence="9" id="KW-1185">Reference proteome</keyword>
<dbReference type="GO" id="GO:0016020">
    <property type="term" value="C:membrane"/>
    <property type="evidence" value="ECO:0007669"/>
    <property type="project" value="UniProtKB-SubCell"/>
</dbReference>
<dbReference type="EMBL" id="JBAFSM010000035">
    <property type="protein sequence ID" value="MEG3438780.1"/>
    <property type="molecule type" value="Genomic_DNA"/>
</dbReference>
<keyword evidence="4 5" id="KW-0472">Membrane</keyword>
<evidence type="ECO:0000256" key="5">
    <source>
        <dbReference type="SAM" id="Phobius"/>
    </source>
</evidence>
<comment type="caution">
    <text evidence="8">The sequence shown here is derived from an EMBL/GenBank/DDBJ whole genome shotgun (WGS) entry which is preliminary data.</text>
</comment>
<gene>
    <name evidence="8" type="ORF">V0288_16760</name>
</gene>
<comment type="subcellular location">
    <subcellularLocation>
        <location evidence="1">Membrane</location>
        <topology evidence="1">Multi-pass membrane protein</topology>
    </subcellularLocation>
</comment>
<organism evidence="8 9">
    <name type="scientific">Pannus brasiliensis CCIBt3594</name>
    <dbReference type="NCBI Taxonomy" id="1427578"/>
    <lineage>
        <taxon>Bacteria</taxon>
        <taxon>Bacillati</taxon>
        <taxon>Cyanobacteriota</taxon>
        <taxon>Cyanophyceae</taxon>
        <taxon>Oscillatoriophycideae</taxon>
        <taxon>Chroococcales</taxon>
        <taxon>Microcystaceae</taxon>
        <taxon>Pannus</taxon>
    </lineage>
</organism>
<reference evidence="8 9" key="1">
    <citation type="submission" date="2024-01" db="EMBL/GenBank/DDBJ databases">
        <title>Genomic insights into the taxonomy and metabolism of the cyanobacterium Pannus brasiliensis CCIBt3594.</title>
        <authorList>
            <person name="Machado M."/>
            <person name="Botero N.B."/>
            <person name="Andreote A.P.D."/>
            <person name="Feitosa A.M.T."/>
            <person name="Popin R."/>
            <person name="Sivonen K."/>
            <person name="Fiore M.F."/>
        </authorList>
    </citation>
    <scope>NUCLEOTIDE SEQUENCE [LARGE SCALE GENOMIC DNA]</scope>
    <source>
        <strain evidence="8 9">CCIBt3594</strain>
    </source>
</reference>
<dbReference type="InterPro" id="IPR018649">
    <property type="entry name" value="SHOCT"/>
</dbReference>
<evidence type="ECO:0000256" key="1">
    <source>
        <dbReference type="ARBA" id="ARBA00004141"/>
    </source>
</evidence>
<accession>A0AAW9QLV3</accession>
<name>A0AAW9QLV3_9CHRO</name>
<feature type="domain" description="SHOCT" evidence="7">
    <location>
        <begin position="143"/>
        <end position="170"/>
    </location>
</feature>